<keyword evidence="2" id="KW-1185">Reference proteome</keyword>
<proteinExistence type="predicted"/>
<dbReference type="STRING" id="469381.Dpep_0502"/>
<organism evidence="1 2">
    <name type="scientific">Dethiosulfovibrio peptidovorans DSM 11002</name>
    <dbReference type="NCBI Taxonomy" id="469381"/>
    <lineage>
        <taxon>Bacteria</taxon>
        <taxon>Thermotogati</taxon>
        <taxon>Synergistota</taxon>
        <taxon>Synergistia</taxon>
        <taxon>Synergistales</taxon>
        <taxon>Dethiosulfovibrionaceae</taxon>
        <taxon>Dethiosulfovibrio</taxon>
    </lineage>
</organism>
<evidence type="ECO:0000313" key="1">
    <source>
        <dbReference type="EMBL" id="EFC90532.1"/>
    </source>
</evidence>
<name>D2Z4K3_9BACT</name>
<comment type="caution">
    <text evidence="1">The sequence shown here is derived from an EMBL/GenBank/DDBJ whole genome shotgun (WGS) entry which is preliminary data.</text>
</comment>
<accession>D2Z4K3</accession>
<dbReference type="PaxDb" id="469381-Dpep_0502"/>
<protein>
    <submittedName>
        <fullName evidence="1">Uncharacterized protein</fullName>
    </submittedName>
</protein>
<gene>
    <name evidence="1" type="ORF">Dpep_0502</name>
</gene>
<dbReference type="RefSeq" id="WP_005659318.1">
    <property type="nucleotide sequence ID" value="NZ_ABTR02000001.1"/>
</dbReference>
<dbReference type="AlphaFoldDB" id="D2Z4K3"/>
<sequence>MIVLNLTQHRATPEQVLAGVVDLYDQNEVSKLLTFSDVPDRSTLEMRANAIADLAVKRGVRFAMIGGAPYLMPCLERALLDRDVVPLYAFSKRECHERRNPDGSVSKTMVFRHEGFVSSASCSVELK</sequence>
<dbReference type="Proteomes" id="UP000006427">
    <property type="component" value="Unassembled WGS sequence"/>
</dbReference>
<dbReference type="EMBL" id="ABTR02000001">
    <property type="protein sequence ID" value="EFC90532.1"/>
    <property type="molecule type" value="Genomic_DNA"/>
</dbReference>
<evidence type="ECO:0000313" key="2">
    <source>
        <dbReference type="Proteomes" id="UP000006427"/>
    </source>
</evidence>
<reference evidence="1 2" key="1">
    <citation type="journal article" date="2010" name="Stand. Genomic Sci.">
        <title>Permanent draft genome sequence of Dethiosulfovibrio peptidovorans type strain (SEBR 4207).</title>
        <authorList>
            <person name="Labutti K."/>
            <person name="Mayilraj S."/>
            <person name="Clum A."/>
            <person name="Lucas S."/>
            <person name="Glavina Del Rio T."/>
            <person name="Nolan M."/>
            <person name="Tice H."/>
            <person name="Cheng J.F."/>
            <person name="Pitluck S."/>
            <person name="Liolios K."/>
            <person name="Ivanova N."/>
            <person name="Mavromatis K."/>
            <person name="Mikhailova N."/>
            <person name="Pati A."/>
            <person name="Goodwin L."/>
            <person name="Chen A."/>
            <person name="Palaniappan K."/>
            <person name="Land M."/>
            <person name="Hauser L."/>
            <person name="Chang Y.J."/>
            <person name="Jeffries C.D."/>
            <person name="Rohde M."/>
            <person name="Spring S."/>
            <person name="Goker M."/>
            <person name="Woyke T."/>
            <person name="Bristow J."/>
            <person name="Eisen J.A."/>
            <person name="Markowitz V."/>
            <person name="Hugenholtz P."/>
            <person name="Kyrpides N.C."/>
            <person name="Klenk H.P."/>
            <person name="Lapidus A."/>
        </authorList>
    </citation>
    <scope>NUCLEOTIDE SEQUENCE [LARGE SCALE GENOMIC DNA]</scope>
    <source>
        <strain evidence="1 2">DSM 11002</strain>
    </source>
</reference>
<dbReference type="eggNOG" id="ENOG503365D">
    <property type="taxonomic scope" value="Bacteria"/>
</dbReference>